<sequence length="66" mass="7691">MRFGEVPTFAKVVHVDHVFNRFTAHWTVIVAGVTDREHAKNVVGIRDSQELSKFLLVRQWEVENRS</sequence>
<organism evidence="1">
    <name type="scientific">marine metagenome</name>
    <dbReference type="NCBI Taxonomy" id="408172"/>
    <lineage>
        <taxon>unclassified sequences</taxon>
        <taxon>metagenomes</taxon>
        <taxon>ecological metagenomes</taxon>
    </lineage>
</organism>
<dbReference type="EMBL" id="UINC01138452">
    <property type="protein sequence ID" value="SVD24400.1"/>
    <property type="molecule type" value="Genomic_DNA"/>
</dbReference>
<evidence type="ECO:0000313" key="1">
    <source>
        <dbReference type="EMBL" id="SVD24400.1"/>
    </source>
</evidence>
<accession>A0A382TQT1</accession>
<proteinExistence type="predicted"/>
<gene>
    <name evidence="1" type="ORF">METZ01_LOCUS377254</name>
</gene>
<dbReference type="AlphaFoldDB" id="A0A382TQT1"/>
<protein>
    <submittedName>
        <fullName evidence="1">Uncharacterized protein</fullName>
    </submittedName>
</protein>
<name>A0A382TQT1_9ZZZZ</name>
<reference evidence="1" key="1">
    <citation type="submission" date="2018-05" db="EMBL/GenBank/DDBJ databases">
        <authorList>
            <person name="Lanie J.A."/>
            <person name="Ng W.-L."/>
            <person name="Kazmierczak K.M."/>
            <person name="Andrzejewski T.M."/>
            <person name="Davidsen T.M."/>
            <person name="Wayne K.J."/>
            <person name="Tettelin H."/>
            <person name="Glass J.I."/>
            <person name="Rusch D."/>
            <person name="Podicherti R."/>
            <person name="Tsui H.-C.T."/>
            <person name="Winkler M.E."/>
        </authorList>
    </citation>
    <scope>NUCLEOTIDE SEQUENCE</scope>
</reference>